<name>A0ACB8UMR5_9APHY</name>
<comment type="caution">
    <text evidence="1">The sequence shown here is derived from an EMBL/GenBank/DDBJ whole genome shotgun (WGS) entry which is preliminary data.</text>
</comment>
<protein>
    <submittedName>
        <fullName evidence="1">Phosphoglycerate mutase-like protein</fullName>
    </submittedName>
</protein>
<dbReference type="Proteomes" id="UP001055072">
    <property type="component" value="Unassembled WGS sequence"/>
</dbReference>
<reference evidence="1" key="1">
    <citation type="journal article" date="2021" name="Environ. Microbiol.">
        <title>Gene family expansions and transcriptome signatures uncover fungal adaptations to wood decay.</title>
        <authorList>
            <person name="Hage H."/>
            <person name="Miyauchi S."/>
            <person name="Viragh M."/>
            <person name="Drula E."/>
            <person name="Min B."/>
            <person name="Chaduli D."/>
            <person name="Navarro D."/>
            <person name="Favel A."/>
            <person name="Norest M."/>
            <person name="Lesage-Meessen L."/>
            <person name="Balint B."/>
            <person name="Merenyi Z."/>
            <person name="de Eugenio L."/>
            <person name="Morin E."/>
            <person name="Martinez A.T."/>
            <person name="Baldrian P."/>
            <person name="Stursova M."/>
            <person name="Martinez M.J."/>
            <person name="Novotny C."/>
            <person name="Magnuson J.K."/>
            <person name="Spatafora J.W."/>
            <person name="Maurice S."/>
            <person name="Pangilinan J."/>
            <person name="Andreopoulos W."/>
            <person name="LaButti K."/>
            <person name="Hundley H."/>
            <person name="Na H."/>
            <person name="Kuo A."/>
            <person name="Barry K."/>
            <person name="Lipzen A."/>
            <person name="Henrissat B."/>
            <person name="Riley R."/>
            <person name="Ahrendt S."/>
            <person name="Nagy L.G."/>
            <person name="Grigoriev I.V."/>
            <person name="Martin F."/>
            <person name="Rosso M.N."/>
        </authorList>
    </citation>
    <scope>NUCLEOTIDE SEQUENCE</scope>
    <source>
        <strain evidence="1">CBS 384.51</strain>
    </source>
</reference>
<keyword evidence="2" id="KW-1185">Reference proteome</keyword>
<evidence type="ECO:0000313" key="1">
    <source>
        <dbReference type="EMBL" id="KAI0095049.1"/>
    </source>
</evidence>
<proteinExistence type="predicted"/>
<dbReference type="EMBL" id="MU274900">
    <property type="protein sequence ID" value="KAI0095049.1"/>
    <property type="molecule type" value="Genomic_DNA"/>
</dbReference>
<accession>A0ACB8UMR5</accession>
<gene>
    <name evidence="1" type="ORF">BDY19DRAFT_982340</name>
</gene>
<organism evidence="1 2">
    <name type="scientific">Irpex rosettiformis</name>
    <dbReference type="NCBI Taxonomy" id="378272"/>
    <lineage>
        <taxon>Eukaryota</taxon>
        <taxon>Fungi</taxon>
        <taxon>Dikarya</taxon>
        <taxon>Basidiomycota</taxon>
        <taxon>Agaricomycotina</taxon>
        <taxon>Agaricomycetes</taxon>
        <taxon>Polyporales</taxon>
        <taxon>Irpicaceae</taxon>
        <taxon>Irpex</taxon>
    </lineage>
</organism>
<sequence length="553" mass="59785">MLCLLALLKVLPLAAGVHVTAQQASSFAGATSSDVFTATATGPDTSNFPEPSVVGFAGPTPTGDEPFLLQTGLSAPQKSDIFPLEHPQVLLGNTPQTSTSFNPARYWGNLSPWFSVDSAANGLPGASARAPKGCIIKQIHMLQRHGARYPAAGDPPAQFATFLHGVANSTGFKAIGTLEFLNTWTFELGAELLTTFGQQQLFERGSTFRILYGKLLDGFSHTPVFRTTSEARMVDSAINFAAGFFGVQTYQNSYRLEVEIESEPFNNTLAPWENCLPNGNNFFNLGTEATVAWIQVYLPNAVKRLQPQIKGLNLTTEIVYAMQSLCAFETVSVGSSEFCGLFTEEEWKGYEYSLDLNFWYGSGPGNPVTAAQGIGYVQELLGRLTNTIPSTGSSVNSTLDNDTTTFPLDQPIYFDFTHDTVISVIIAAMNFTSFNAAGPLPLTHIPANNAYHVQHIAPFATQLTGQVLECPVSSNNSTLVSNIRWVLNDAVIPLTGIEQCASHKNKDGLCPLDVFITGIKQLIAEVDWTFDCTANYTNPGVPNNLTGGKPIRH</sequence>
<evidence type="ECO:0000313" key="2">
    <source>
        <dbReference type="Proteomes" id="UP001055072"/>
    </source>
</evidence>